<sequence>MSTAEAAASLFGSDDAASDLFASLGTDSDPSPSFGPDTSAYPAENAQPAQANSWTESSHYGQQSSSYLSDDGVFAPPVEDLKNTTGTGHAQWQQHDQQTYTGYHPAEVQDTAPAAVYDPGANYNPYAPTASHSVPATPPGQLTYHHYAPPPVNQSYAAPSAPISTSSQSAYSAYTPATPSTTTYTSPYSVANTPYVSQKAAVVPPPPAPAPVLNRPKLSNAYDPPFPTSRPSRRGVSASARSSAYNAYSQAPLPPPLLPSGGQFTPSGYALPPPLPSESPKLAGPNLDYRGKVDFHSNAPLYNPDAGNVSNAPPPRATPDSFAHQPSGEISHPSSSTSFVSGAQVAAISDMRVLPANTSIVAHQFHLFANQRAFFRHIAPPAIFV</sequence>
<evidence type="ECO:0000256" key="1">
    <source>
        <dbReference type="SAM" id="MobiDB-lite"/>
    </source>
</evidence>
<evidence type="ECO:0000313" key="2">
    <source>
        <dbReference type="EMBL" id="KAJ7097909.1"/>
    </source>
</evidence>
<name>A0AAD6UCX6_9AGAR</name>
<dbReference type="EMBL" id="JARJCN010000009">
    <property type="protein sequence ID" value="KAJ7097909.1"/>
    <property type="molecule type" value="Genomic_DNA"/>
</dbReference>
<evidence type="ECO:0000313" key="3">
    <source>
        <dbReference type="Proteomes" id="UP001222325"/>
    </source>
</evidence>
<reference evidence="2" key="1">
    <citation type="submission" date="2023-03" db="EMBL/GenBank/DDBJ databases">
        <title>Massive genome expansion in bonnet fungi (Mycena s.s.) driven by repeated elements and novel gene families across ecological guilds.</title>
        <authorList>
            <consortium name="Lawrence Berkeley National Laboratory"/>
            <person name="Harder C.B."/>
            <person name="Miyauchi S."/>
            <person name="Viragh M."/>
            <person name="Kuo A."/>
            <person name="Thoen E."/>
            <person name="Andreopoulos B."/>
            <person name="Lu D."/>
            <person name="Skrede I."/>
            <person name="Drula E."/>
            <person name="Henrissat B."/>
            <person name="Morin E."/>
            <person name="Kohler A."/>
            <person name="Barry K."/>
            <person name="LaButti K."/>
            <person name="Morin E."/>
            <person name="Salamov A."/>
            <person name="Lipzen A."/>
            <person name="Mereny Z."/>
            <person name="Hegedus B."/>
            <person name="Baldrian P."/>
            <person name="Stursova M."/>
            <person name="Weitz H."/>
            <person name="Taylor A."/>
            <person name="Grigoriev I.V."/>
            <person name="Nagy L.G."/>
            <person name="Martin F."/>
            <person name="Kauserud H."/>
        </authorList>
    </citation>
    <scope>NUCLEOTIDE SEQUENCE</scope>
    <source>
        <strain evidence="2">CBHHK173m</strain>
    </source>
</reference>
<feature type="compositionally biased region" description="Polar residues" evidence="1">
    <location>
        <begin position="47"/>
        <end position="68"/>
    </location>
</feature>
<feature type="compositionally biased region" description="Polar residues" evidence="1">
    <location>
        <begin position="83"/>
        <end position="96"/>
    </location>
</feature>
<gene>
    <name evidence="2" type="ORF">B0H15DRAFT_1008283</name>
</gene>
<feature type="compositionally biased region" description="Low complexity" evidence="1">
    <location>
        <begin position="155"/>
        <end position="164"/>
    </location>
</feature>
<feature type="region of interest" description="Disordered" evidence="1">
    <location>
        <begin position="128"/>
        <end position="164"/>
    </location>
</feature>
<dbReference type="Proteomes" id="UP001222325">
    <property type="component" value="Unassembled WGS sequence"/>
</dbReference>
<feature type="region of interest" description="Disordered" evidence="1">
    <location>
        <begin position="200"/>
        <end position="336"/>
    </location>
</feature>
<proteinExistence type="predicted"/>
<feature type="region of interest" description="Disordered" evidence="1">
    <location>
        <begin position="20"/>
        <end position="96"/>
    </location>
</feature>
<feature type="compositionally biased region" description="Low complexity" evidence="1">
    <location>
        <begin position="234"/>
        <end position="251"/>
    </location>
</feature>
<dbReference type="AlphaFoldDB" id="A0AAD6UCX6"/>
<organism evidence="2 3">
    <name type="scientific">Mycena belliarum</name>
    <dbReference type="NCBI Taxonomy" id="1033014"/>
    <lineage>
        <taxon>Eukaryota</taxon>
        <taxon>Fungi</taxon>
        <taxon>Dikarya</taxon>
        <taxon>Basidiomycota</taxon>
        <taxon>Agaricomycotina</taxon>
        <taxon>Agaricomycetes</taxon>
        <taxon>Agaricomycetidae</taxon>
        <taxon>Agaricales</taxon>
        <taxon>Marasmiineae</taxon>
        <taxon>Mycenaceae</taxon>
        <taxon>Mycena</taxon>
    </lineage>
</organism>
<protein>
    <submittedName>
        <fullName evidence="2">Uncharacterized protein</fullName>
    </submittedName>
</protein>
<keyword evidence="3" id="KW-1185">Reference proteome</keyword>
<comment type="caution">
    <text evidence="2">The sequence shown here is derived from an EMBL/GenBank/DDBJ whole genome shotgun (WGS) entry which is preliminary data.</text>
</comment>
<accession>A0AAD6UCX6</accession>